<dbReference type="Proteomes" id="UP000265515">
    <property type="component" value="Unassembled WGS sequence"/>
</dbReference>
<evidence type="ECO:0000313" key="3">
    <source>
        <dbReference type="Proteomes" id="UP000265515"/>
    </source>
</evidence>
<name>A0A388M2A4_CHABU</name>
<protein>
    <submittedName>
        <fullName evidence="2">Uncharacterized protein</fullName>
    </submittedName>
</protein>
<reference evidence="2 3" key="1">
    <citation type="journal article" date="2018" name="Cell">
        <title>The Chara Genome: Secondary Complexity and Implications for Plant Terrestrialization.</title>
        <authorList>
            <person name="Nishiyama T."/>
            <person name="Sakayama H."/>
            <person name="Vries J.D."/>
            <person name="Buschmann H."/>
            <person name="Saint-Marcoux D."/>
            <person name="Ullrich K.K."/>
            <person name="Haas F.B."/>
            <person name="Vanderstraeten L."/>
            <person name="Becker D."/>
            <person name="Lang D."/>
            <person name="Vosolsobe S."/>
            <person name="Rombauts S."/>
            <person name="Wilhelmsson P.K.I."/>
            <person name="Janitza P."/>
            <person name="Kern R."/>
            <person name="Heyl A."/>
            <person name="Rumpler F."/>
            <person name="Villalobos L.I.A.C."/>
            <person name="Clay J.M."/>
            <person name="Skokan R."/>
            <person name="Toyoda A."/>
            <person name="Suzuki Y."/>
            <person name="Kagoshima H."/>
            <person name="Schijlen E."/>
            <person name="Tajeshwar N."/>
            <person name="Catarino B."/>
            <person name="Hetherington A.J."/>
            <person name="Saltykova A."/>
            <person name="Bonnot C."/>
            <person name="Breuninger H."/>
            <person name="Symeonidi A."/>
            <person name="Radhakrishnan G.V."/>
            <person name="Van Nieuwerburgh F."/>
            <person name="Deforce D."/>
            <person name="Chang C."/>
            <person name="Karol K.G."/>
            <person name="Hedrich R."/>
            <person name="Ulvskov P."/>
            <person name="Glockner G."/>
            <person name="Delwiche C.F."/>
            <person name="Petrasek J."/>
            <person name="Van de Peer Y."/>
            <person name="Friml J."/>
            <person name="Beilby M."/>
            <person name="Dolan L."/>
            <person name="Kohara Y."/>
            <person name="Sugano S."/>
            <person name="Fujiyama A."/>
            <person name="Delaux P.-M."/>
            <person name="Quint M."/>
            <person name="TheiBen G."/>
            <person name="Hagemann M."/>
            <person name="Harholt J."/>
            <person name="Dunand C."/>
            <person name="Zachgo S."/>
            <person name="Langdale J."/>
            <person name="Maumus F."/>
            <person name="Straeten D.V.D."/>
            <person name="Gould S.B."/>
            <person name="Rensing S.A."/>
        </authorList>
    </citation>
    <scope>NUCLEOTIDE SEQUENCE [LARGE SCALE GENOMIC DNA]</scope>
    <source>
        <strain evidence="2 3">S276</strain>
    </source>
</reference>
<proteinExistence type="predicted"/>
<sequence>MESSSELADIKMVLAALMQGMNDTKGKAQVVEPKQEKPSAESEGVEGEEDVDIVQHETNAEEDKGDEGGLATYMKMHQDFYASLHYTRVQEMCKQKNIQYFRKDMGAWELARLDLQEYKDMLKGGKP</sequence>
<feature type="compositionally biased region" description="Basic and acidic residues" evidence="1">
    <location>
        <begin position="53"/>
        <end position="62"/>
    </location>
</feature>
<comment type="caution">
    <text evidence="2">The sequence shown here is derived from an EMBL/GenBank/DDBJ whole genome shotgun (WGS) entry which is preliminary data.</text>
</comment>
<feature type="region of interest" description="Disordered" evidence="1">
    <location>
        <begin position="25"/>
        <end position="67"/>
    </location>
</feature>
<dbReference type="Gramene" id="GBG88666">
    <property type="protein sequence ID" value="GBG88666"/>
    <property type="gene ID" value="CBR_g48196"/>
</dbReference>
<accession>A0A388M2A4</accession>
<organism evidence="2 3">
    <name type="scientific">Chara braunii</name>
    <name type="common">Braun's stonewort</name>
    <dbReference type="NCBI Taxonomy" id="69332"/>
    <lineage>
        <taxon>Eukaryota</taxon>
        <taxon>Viridiplantae</taxon>
        <taxon>Streptophyta</taxon>
        <taxon>Charophyceae</taxon>
        <taxon>Charales</taxon>
        <taxon>Characeae</taxon>
        <taxon>Chara</taxon>
    </lineage>
</organism>
<dbReference type="EMBL" id="BFEA01000687">
    <property type="protein sequence ID" value="GBG88666.1"/>
    <property type="molecule type" value="Genomic_DNA"/>
</dbReference>
<evidence type="ECO:0000313" key="2">
    <source>
        <dbReference type="EMBL" id="GBG88666.1"/>
    </source>
</evidence>
<dbReference type="AlphaFoldDB" id="A0A388M2A4"/>
<keyword evidence="3" id="KW-1185">Reference proteome</keyword>
<evidence type="ECO:0000256" key="1">
    <source>
        <dbReference type="SAM" id="MobiDB-lite"/>
    </source>
</evidence>
<gene>
    <name evidence="2" type="ORF">CBR_g48196</name>
</gene>
<feature type="compositionally biased region" description="Acidic residues" evidence="1">
    <location>
        <begin position="43"/>
        <end position="52"/>
    </location>
</feature>